<accession>A0A6V8LQU8</accession>
<reference evidence="1 2" key="1">
    <citation type="submission" date="2020-04" db="EMBL/GenBank/DDBJ databases">
        <authorList>
            <consortium name="Desulfovibrio sp. FSS-1 genome sequencing consortium"/>
            <person name="Shimoshige H."/>
            <person name="Kobayashi H."/>
            <person name="Maekawa T."/>
        </authorList>
    </citation>
    <scope>NUCLEOTIDE SEQUENCE [LARGE SCALE GENOMIC DNA]</scope>
    <source>
        <strain evidence="1 2">SIID29052-01</strain>
    </source>
</reference>
<evidence type="ECO:0000313" key="2">
    <source>
        <dbReference type="Proteomes" id="UP000494245"/>
    </source>
</evidence>
<dbReference type="AlphaFoldDB" id="A0A6V8LQU8"/>
<protein>
    <submittedName>
        <fullName evidence="1">Uncharacterized protein</fullName>
    </submittedName>
</protein>
<gene>
    <name evidence="1" type="ORF">NNJEOMEG_00759</name>
</gene>
<dbReference type="Proteomes" id="UP000494245">
    <property type="component" value="Unassembled WGS sequence"/>
</dbReference>
<name>A0A6V8LQU8_9BACT</name>
<reference evidence="1 2" key="2">
    <citation type="submission" date="2020-05" db="EMBL/GenBank/DDBJ databases">
        <title>Draft genome sequence of Desulfovibrio sp. strainFSS-1.</title>
        <authorList>
            <person name="Shimoshige H."/>
            <person name="Kobayashi H."/>
            <person name="Maekawa T."/>
        </authorList>
    </citation>
    <scope>NUCLEOTIDE SEQUENCE [LARGE SCALE GENOMIC DNA]</scope>
    <source>
        <strain evidence="1 2">SIID29052-01</strain>
    </source>
</reference>
<sequence length="121" mass="13516">MEIVYNHWTGHPSQLNPTHCLGAYLRADEHHHVKVGITNNPEVRASQHAADMTWGKMVVIYETTSLGYVRQVESQLVDHLRTRCTATCNGANAVGGGGGNYGEGPYYVYILFSKKWNLRQA</sequence>
<dbReference type="EMBL" id="BLTE01000002">
    <property type="protein sequence ID" value="GFK92931.1"/>
    <property type="molecule type" value="Genomic_DNA"/>
</dbReference>
<evidence type="ECO:0000313" key="1">
    <source>
        <dbReference type="EMBL" id="GFK92931.1"/>
    </source>
</evidence>
<keyword evidence="2" id="KW-1185">Reference proteome</keyword>
<dbReference type="RefSeq" id="WP_173081470.1">
    <property type="nucleotide sequence ID" value="NZ_BLTE01000002.1"/>
</dbReference>
<proteinExistence type="predicted"/>
<organism evidence="1 2">
    <name type="scientific">Fundidesulfovibrio magnetotacticus</name>
    <dbReference type="NCBI Taxonomy" id="2730080"/>
    <lineage>
        <taxon>Bacteria</taxon>
        <taxon>Pseudomonadati</taxon>
        <taxon>Thermodesulfobacteriota</taxon>
        <taxon>Desulfovibrionia</taxon>
        <taxon>Desulfovibrionales</taxon>
        <taxon>Desulfovibrionaceae</taxon>
        <taxon>Fundidesulfovibrio</taxon>
    </lineage>
</organism>
<comment type="caution">
    <text evidence="1">The sequence shown here is derived from an EMBL/GenBank/DDBJ whole genome shotgun (WGS) entry which is preliminary data.</text>
</comment>